<organism evidence="2 3">
    <name type="scientific">Desulfonema magnum</name>
    <dbReference type="NCBI Taxonomy" id="45655"/>
    <lineage>
        <taxon>Bacteria</taxon>
        <taxon>Pseudomonadati</taxon>
        <taxon>Thermodesulfobacteriota</taxon>
        <taxon>Desulfobacteria</taxon>
        <taxon>Desulfobacterales</taxon>
        <taxon>Desulfococcaceae</taxon>
        <taxon>Desulfonema</taxon>
    </lineage>
</organism>
<protein>
    <submittedName>
        <fullName evidence="2">PilZ domain-containing protein</fullName>
    </submittedName>
</protein>
<evidence type="ECO:0000259" key="1">
    <source>
        <dbReference type="Pfam" id="PF07238"/>
    </source>
</evidence>
<accession>A0A975GNN4</accession>
<name>A0A975GNN4_9BACT</name>
<dbReference type="Pfam" id="PF07238">
    <property type="entry name" value="PilZ"/>
    <property type="match status" value="1"/>
</dbReference>
<sequence>MTKKTVFINNDGMARFECPNCKITVVADVSQYRNIDKAVKIKCHCKTCGHYHSVLLERRQHYRKKVNIPGLYRWNQEKIKRPMTVKNLSRSGLGFQPEIQKKLKIGDLLFVEFHLDNTLIKKKVIVRSTPGFHIGTEFFNLPGKSKKRADEDYDMAIARYTYKDVSSKPAGTFNGQKTLLWETFGISDNSNQ</sequence>
<feature type="domain" description="PilZ" evidence="1">
    <location>
        <begin position="57"/>
        <end position="147"/>
    </location>
</feature>
<dbReference type="AlphaFoldDB" id="A0A975GNN4"/>
<dbReference type="KEGG" id="dmm:dnm_039960"/>
<reference evidence="2" key="1">
    <citation type="journal article" date="2021" name="Microb. Physiol.">
        <title>Proteogenomic Insights into the Physiology of Marine, Sulfate-Reducing, Filamentous Desulfonema limicola and Desulfonema magnum.</title>
        <authorList>
            <person name="Schnaars V."/>
            <person name="Wohlbrand L."/>
            <person name="Scheve S."/>
            <person name="Hinrichs C."/>
            <person name="Reinhardt R."/>
            <person name="Rabus R."/>
        </authorList>
    </citation>
    <scope>NUCLEOTIDE SEQUENCE</scope>
    <source>
        <strain evidence="2">4be13</strain>
    </source>
</reference>
<evidence type="ECO:0000313" key="3">
    <source>
        <dbReference type="Proteomes" id="UP000663722"/>
    </source>
</evidence>
<dbReference type="Proteomes" id="UP000663722">
    <property type="component" value="Chromosome"/>
</dbReference>
<proteinExistence type="predicted"/>
<dbReference type="RefSeq" id="WP_207682939.1">
    <property type="nucleotide sequence ID" value="NZ_CP061800.1"/>
</dbReference>
<dbReference type="SUPFAM" id="SSF141371">
    <property type="entry name" value="PilZ domain-like"/>
    <property type="match status" value="1"/>
</dbReference>
<evidence type="ECO:0000313" key="2">
    <source>
        <dbReference type="EMBL" id="QTA87957.1"/>
    </source>
</evidence>
<keyword evidence="3" id="KW-1185">Reference proteome</keyword>
<dbReference type="InterPro" id="IPR009875">
    <property type="entry name" value="PilZ_domain"/>
</dbReference>
<gene>
    <name evidence="2" type="ORF">dnm_039960</name>
</gene>
<dbReference type="Gene3D" id="2.40.10.220">
    <property type="entry name" value="predicted glycosyltransferase like domains"/>
    <property type="match status" value="1"/>
</dbReference>
<dbReference type="GO" id="GO:0035438">
    <property type="term" value="F:cyclic-di-GMP binding"/>
    <property type="evidence" value="ECO:0007669"/>
    <property type="project" value="InterPro"/>
</dbReference>
<dbReference type="EMBL" id="CP061800">
    <property type="protein sequence ID" value="QTA87957.1"/>
    <property type="molecule type" value="Genomic_DNA"/>
</dbReference>